<reference evidence="1 2" key="1">
    <citation type="journal article" date="2007" name="Genome Res.">
        <title>Genome characteristics of facultatively symbiotic Frankia sp. strains reflect host range and host plant biogeography.</title>
        <authorList>
            <person name="Normand P."/>
            <person name="Lapierre P."/>
            <person name="Tisa L.S."/>
            <person name="Gogarten J.P."/>
            <person name="Alloisio N."/>
            <person name="Bagnarol E."/>
            <person name="Bassi C.A."/>
            <person name="Berry A.M."/>
            <person name="Bickhart D.M."/>
            <person name="Choisne N."/>
            <person name="Couloux A."/>
            <person name="Cournoyer B."/>
            <person name="Cruveiller S."/>
            <person name="Daubin V."/>
            <person name="Demange N."/>
            <person name="Francino M.P."/>
            <person name="Goltsman E."/>
            <person name="Huang Y."/>
            <person name="Kopp O.R."/>
            <person name="Labarre L."/>
            <person name="Lapidus A."/>
            <person name="Lavire C."/>
            <person name="Marechal J."/>
            <person name="Martinez M."/>
            <person name="Mastronunzio J.E."/>
            <person name="Mullin B.C."/>
            <person name="Niemann J."/>
            <person name="Pujic P."/>
            <person name="Rawnsley T."/>
            <person name="Rouy Z."/>
            <person name="Schenowitz C."/>
            <person name="Sellstedt A."/>
            <person name="Tavares F."/>
            <person name="Tomkins J.P."/>
            <person name="Vallenet D."/>
            <person name="Valverde C."/>
            <person name="Wall L.G."/>
            <person name="Wang Y."/>
            <person name="Medigue C."/>
            <person name="Benson D.R."/>
        </authorList>
    </citation>
    <scope>NUCLEOTIDE SEQUENCE [LARGE SCALE GENOMIC DNA]</scope>
    <source>
        <strain evidence="2">DSM 45986 / CECT 9034 / ACN14a</strain>
    </source>
</reference>
<gene>
    <name evidence="1" type="ordered locus">FRAAL4550</name>
</gene>
<keyword evidence="2" id="KW-1185">Reference proteome</keyword>
<dbReference type="EMBL" id="CT573213">
    <property type="protein sequence ID" value="CAJ63192.1"/>
    <property type="molecule type" value="Genomic_DNA"/>
</dbReference>
<dbReference type="KEGG" id="fal:FRAAL4550"/>
<protein>
    <submittedName>
        <fullName evidence="1">Uncharacterized protein</fullName>
    </submittedName>
</protein>
<dbReference type="Proteomes" id="UP000000657">
    <property type="component" value="Chromosome"/>
</dbReference>
<evidence type="ECO:0000313" key="1">
    <source>
        <dbReference type="EMBL" id="CAJ63192.1"/>
    </source>
</evidence>
<dbReference type="HOGENOM" id="CLU_2787798_0_0_11"/>
<organism evidence="1 2">
    <name type="scientific">Frankia alni (strain DSM 45986 / CECT 9034 / ACN14a)</name>
    <dbReference type="NCBI Taxonomy" id="326424"/>
    <lineage>
        <taxon>Bacteria</taxon>
        <taxon>Bacillati</taxon>
        <taxon>Actinomycetota</taxon>
        <taxon>Actinomycetes</taxon>
        <taxon>Frankiales</taxon>
        <taxon>Frankiaceae</taxon>
        <taxon>Frankia</taxon>
    </lineage>
</organism>
<dbReference type="AlphaFoldDB" id="Q0RH41"/>
<proteinExistence type="predicted"/>
<name>Q0RH41_FRAAA</name>
<evidence type="ECO:0000313" key="2">
    <source>
        <dbReference type="Proteomes" id="UP000000657"/>
    </source>
</evidence>
<sequence>MAPPAGPLPRVRDRLAALTTHAGRQRHRRHTYRQHTPGDVVCGDVTRQICHTCLAWWRHAHFRPRVTA</sequence>
<accession>Q0RH41</accession>